<comment type="caution">
    <text evidence="1">The sequence shown here is derived from an EMBL/GenBank/DDBJ whole genome shotgun (WGS) entry which is preliminary data.</text>
</comment>
<accession>A0ABW5M8D6</accession>
<dbReference type="NCBIfam" id="NF038153">
    <property type="entry name" value="lant_leader_L1a"/>
    <property type="match status" value="1"/>
</dbReference>
<dbReference type="RefSeq" id="WP_381525814.1">
    <property type="nucleotide sequence ID" value="NZ_JBHULN010000016.1"/>
</dbReference>
<gene>
    <name evidence="1" type="ORF">ACFSUS_21425</name>
</gene>
<dbReference type="InterPro" id="IPR058238">
    <property type="entry name" value="Lant_leader_dom"/>
</dbReference>
<evidence type="ECO:0000313" key="2">
    <source>
        <dbReference type="Proteomes" id="UP001597469"/>
    </source>
</evidence>
<proteinExistence type="predicted"/>
<dbReference type="EMBL" id="JBHULN010000016">
    <property type="protein sequence ID" value="MFD2573218.1"/>
    <property type="molecule type" value="Genomic_DNA"/>
</dbReference>
<evidence type="ECO:0000313" key="1">
    <source>
        <dbReference type="EMBL" id="MFD2573218.1"/>
    </source>
</evidence>
<dbReference type="Proteomes" id="UP001597469">
    <property type="component" value="Unassembled WGS sequence"/>
</dbReference>
<name>A0ABW5M8D6_9BACT</name>
<keyword evidence="2" id="KW-1185">Reference proteome</keyword>
<reference evidence="2" key="1">
    <citation type="journal article" date="2019" name="Int. J. Syst. Evol. Microbiol.">
        <title>The Global Catalogue of Microorganisms (GCM) 10K type strain sequencing project: providing services to taxonomists for standard genome sequencing and annotation.</title>
        <authorList>
            <consortium name="The Broad Institute Genomics Platform"/>
            <consortium name="The Broad Institute Genome Sequencing Center for Infectious Disease"/>
            <person name="Wu L."/>
            <person name="Ma J."/>
        </authorList>
    </citation>
    <scope>NUCLEOTIDE SEQUENCE [LARGE SCALE GENOMIC DNA]</scope>
    <source>
        <strain evidence="2">KCTC 42805</strain>
    </source>
</reference>
<protein>
    <submittedName>
        <fullName evidence="1">Class I lanthipeptide</fullName>
    </submittedName>
</protein>
<sequence>MKLTINKKSIAKLAPAQLSTVGGGAAATPQDRLIFPSGCVCQTGESCGIHCNSF</sequence>
<organism evidence="1 2">
    <name type="scientific">Spirosoma soli</name>
    <dbReference type="NCBI Taxonomy" id="1770529"/>
    <lineage>
        <taxon>Bacteria</taxon>
        <taxon>Pseudomonadati</taxon>
        <taxon>Bacteroidota</taxon>
        <taxon>Cytophagia</taxon>
        <taxon>Cytophagales</taxon>
        <taxon>Cytophagaceae</taxon>
        <taxon>Spirosoma</taxon>
    </lineage>
</organism>